<evidence type="ECO:0000313" key="3">
    <source>
        <dbReference type="Proteomes" id="UP000298030"/>
    </source>
</evidence>
<comment type="caution">
    <text evidence="2">The sequence shown here is derived from an EMBL/GenBank/DDBJ whole genome shotgun (WGS) entry which is preliminary data.</text>
</comment>
<dbReference type="EMBL" id="QPFP01000034">
    <property type="protein sequence ID" value="TEB28130.1"/>
    <property type="molecule type" value="Genomic_DNA"/>
</dbReference>
<proteinExistence type="predicted"/>
<keyword evidence="3" id="KW-1185">Reference proteome</keyword>
<feature type="region of interest" description="Disordered" evidence="1">
    <location>
        <begin position="130"/>
        <end position="216"/>
    </location>
</feature>
<feature type="compositionally biased region" description="Acidic residues" evidence="1">
    <location>
        <begin position="177"/>
        <end position="205"/>
    </location>
</feature>
<feature type="compositionally biased region" description="Acidic residues" evidence="1">
    <location>
        <begin position="135"/>
        <end position="159"/>
    </location>
</feature>
<evidence type="ECO:0000256" key="1">
    <source>
        <dbReference type="SAM" id="MobiDB-lite"/>
    </source>
</evidence>
<accession>A0A4Y7T1U5</accession>
<gene>
    <name evidence="2" type="ORF">FA13DRAFT_1794131</name>
</gene>
<protein>
    <submittedName>
        <fullName evidence="2">Uncharacterized protein</fullName>
    </submittedName>
</protein>
<organism evidence="2 3">
    <name type="scientific">Coprinellus micaceus</name>
    <name type="common">Glistening ink-cap mushroom</name>
    <name type="synonym">Coprinus micaceus</name>
    <dbReference type="NCBI Taxonomy" id="71717"/>
    <lineage>
        <taxon>Eukaryota</taxon>
        <taxon>Fungi</taxon>
        <taxon>Dikarya</taxon>
        <taxon>Basidiomycota</taxon>
        <taxon>Agaricomycotina</taxon>
        <taxon>Agaricomycetes</taxon>
        <taxon>Agaricomycetidae</taxon>
        <taxon>Agaricales</taxon>
        <taxon>Agaricineae</taxon>
        <taxon>Psathyrellaceae</taxon>
        <taxon>Coprinellus</taxon>
    </lineage>
</organism>
<reference evidence="2 3" key="1">
    <citation type="journal article" date="2019" name="Nat. Ecol. Evol.">
        <title>Megaphylogeny resolves global patterns of mushroom evolution.</title>
        <authorList>
            <person name="Varga T."/>
            <person name="Krizsan K."/>
            <person name="Foldi C."/>
            <person name="Dima B."/>
            <person name="Sanchez-Garcia M."/>
            <person name="Sanchez-Ramirez S."/>
            <person name="Szollosi G.J."/>
            <person name="Szarkandi J.G."/>
            <person name="Papp V."/>
            <person name="Albert L."/>
            <person name="Andreopoulos W."/>
            <person name="Angelini C."/>
            <person name="Antonin V."/>
            <person name="Barry K.W."/>
            <person name="Bougher N.L."/>
            <person name="Buchanan P."/>
            <person name="Buyck B."/>
            <person name="Bense V."/>
            <person name="Catcheside P."/>
            <person name="Chovatia M."/>
            <person name="Cooper J."/>
            <person name="Damon W."/>
            <person name="Desjardin D."/>
            <person name="Finy P."/>
            <person name="Geml J."/>
            <person name="Haridas S."/>
            <person name="Hughes K."/>
            <person name="Justo A."/>
            <person name="Karasinski D."/>
            <person name="Kautmanova I."/>
            <person name="Kiss B."/>
            <person name="Kocsube S."/>
            <person name="Kotiranta H."/>
            <person name="LaButti K.M."/>
            <person name="Lechner B.E."/>
            <person name="Liimatainen K."/>
            <person name="Lipzen A."/>
            <person name="Lukacs Z."/>
            <person name="Mihaltcheva S."/>
            <person name="Morgado L.N."/>
            <person name="Niskanen T."/>
            <person name="Noordeloos M.E."/>
            <person name="Ohm R.A."/>
            <person name="Ortiz-Santana B."/>
            <person name="Ovrebo C."/>
            <person name="Racz N."/>
            <person name="Riley R."/>
            <person name="Savchenko A."/>
            <person name="Shiryaev A."/>
            <person name="Soop K."/>
            <person name="Spirin V."/>
            <person name="Szebenyi C."/>
            <person name="Tomsovsky M."/>
            <person name="Tulloss R.E."/>
            <person name="Uehling J."/>
            <person name="Grigoriev I.V."/>
            <person name="Vagvolgyi C."/>
            <person name="Papp T."/>
            <person name="Martin F.M."/>
            <person name="Miettinen O."/>
            <person name="Hibbett D.S."/>
            <person name="Nagy L.G."/>
        </authorList>
    </citation>
    <scope>NUCLEOTIDE SEQUENCE [LARGE SCALE GENOMIC DNA]</scope>
    <source>
        <strain evidence="2 3">FP101781</strain>
    </source>
</reference>
<name>A0A4Y7T1U5_COPMI</name>
<feature type="compositionally biased region" description="Polar residues" evidence="1">
    <location>
        <begin position="207"/>
        <end position="216"/>
    </location>
</feature>
<evidence type="ECO:0000313" key="2">
    <source>
        <dbReference type="EMBL" id="TEB28130.1"/>
    </source>
</evidence>
<dbReference type="AlphaFoldDB" id="A0A4Y7T1U5"/>
<dbReference type="Proteomes" id="UP000298030">
    <property type="component" value="Unassembled WGS sequence"/>
</dbReference>
<sequence length="216" mass="23783">MAEVNHPRPHRRPRPRPHKIVYSHHQAYLPAATIRSQTHSSAATLHSHPHDFSKGSNRTYTTFASPRSTVTIINGDLHGRLTMAARGGVVMTFSGAQVNVKEKEKSRAFGSRERGRANIEISTAVAGIESVVDTACDEGDSGDDEDEDDWEDVDEDEERGDSCGSDNQWETEYGSDSGEDEDEDEAQPDEDEDEDVGSSEWEIESDVSGQSEYGAN</sequence>